<dbReference type="GO" id="GO:0004660">
    <property type="term" value="F:protein farnesyltransferase activity"/>
    <property type="evidence" value="ECO:0007669"/>
    <property type="project" value="TreeGrafter"/>
</dbReference>
<dbReference type="SUPFAM" id="SSF48439">
    <property type="entry name" value="Protein prenylyltransferase"/>
    <property type="match status" value="1"/>
</dbReference>
<comment type="similarity">
    <text evidence="1">Belongs to the protein prenyltransferase subunit alpha family.</text>
</comment>
<dbReference type="GO" id="GO:0004662">
    <property type="term" value="F:CAAX-protein geranylgeranyltransferase activity"/>
    <property type="evidence" value="ECO:0007669"/>
    <property type="project" value="TreeGrafter"/>
</dbReference>
<sequence length="345" mass="40261">MEQYKDEGESAIAAEQQGDEEQVAGNLLCQFEQILHDDPLIDEVGFLHPTQFCSLDFSRNGNSTTQDPDIYKRYFWCRDHKLAISSEILPKLYRAVRDAFTNARTAPDTSTADLMSHSKALLILCPDSLTSWNSRKIILSLNYDYSMLEDELKLCALILSYSPKNESTWSHRYLLPAAPNFCILKVLNELKKSTRWSELHIADNCCFHYRREELRWDEMLIRRYQGRESLWIHRRFLSQWWIQQSLGFEETSSISPVDTFVVQEINLLWECINAPSDEFEESRVQEELAALYILWISKQVPAVKEKLEERICSMSMGRLEDVLGRACRPEKKRLWMSLLGLDVNS</sequence>
<evidence type="ECO:0000256" key="4">
    <source>
        <dbReference type="ARBA" id="ARBA00022737"/>
    </source>
</evidence>
<reference evidence="5" key="1">
    <citation type="journal article" date="2018" name="DNA Res.">
        <title>Multiple hybrid de novo genome assembly of finger millet, an orphan allotetraploid crop.</title>
        <authorList>
            <person name="Hatakeyama M."/>
            <person name="Aluri S."/>
            <person name="Balachadran M.T."/>
            <person name="Sivarajan S.R."/>
            <person name="Patrignani A."/>
            <person name="Gruter S."/>
            <person name="Poveda L."/>
            <person name="Shimizu-Inatsugi R."/>
            <person name="Baeten J."/>
            <person name="Francoijs K.J."/>
            <person name="Nataraja K.N."/>
            <person name="Reddy Y.A.N."/>
            <person name="Phadnis S."/>
            <person name="Ravikumar R.L."/>
            <person name="Schlapbach R."/>
            <person name="Sreeman S.M."/>
            <person name="Shimizu K.K."/>
        </authorList>
    </citation>
    <scope>NUCLEOTIDE SEQUENCE</scope>
</reference>
<dbReference type="InterPro" id="IPR002088">
    <property type="entry name" value="Prenyl_trans_a"/>
</dbReference>
<evidence type="ECO:0000256" key="2">
    <source>
        <dbReference type="ARBA" id="ARBA00022602"/>
    </source>
</evidence>
<keyword evidence="3" id="KW-0808">Transferase</keyword>
<dbReference type="Gene3D" id="1.25.40.120">
    <property type="entry name" value="Protein prenylyltransferase"/>
    <property type="match status" value="1"/>
</dbReference>
<dbReference type="PANTHER" id="PTHR11129">
    <property type="entry name" value="PROTEIN FARNESYLTRANSFERASE ALPHA SUBUNIT/RAB GERANYLGERANYL TRANSFERASE ALPHA SUBUNIT"/>
    <property type="match status" value="1"/>
</dbReference>
<organism evidence="5 6">
    <name type="scientific">Eleusine coracana subsp. coracana</name>
    <dbReference type="NCBI Taxonomy" id="191504"/>
    <lineage>
        <taxon>Eukaryota</taxon>
        <taxon>Viridiplantae</taxon>
        <taxon>Streptophyta</taxon>
        <taxon>Embryophyta</taxon>
        <taxon>Tracheophyta</taxon>
        <taxon>Spermatophyta</taxon>
        <taxon>Magnoliopsida</taxon>
        <taxon>Liliopsida</taxon>
        <taxon>Poales</taxon>
        <taxon>Poaceae</taxon>
        <taxon>PACMAD clade</taxon>
        <taxon>Chloridoideae</taxon>
        <taxon>Cynodonteae</taxon>
        <taxon>Eleusininae</taxon>
        <taxon>Eleusine</taxon>
    </lineage>
</organism>
<name>A0AAV5FES3_ELECO</name>
<dbReference type="Pfam" id="PF01239">
    <property type="entry name" value="PPTA"/>
    <property type="match status" value="1"/>
</dbReference>
<evidence type="ECO:0000313" key="6">
    <source>
        <dbReference type="Proteomes" id="UP001054889"/>
    </source>
</evidence>
<reference evidence="5" key="2">
    <citation type="submission" date="2021-12" db="EMBL/GenBank/DDBJ databases">
        <title>Resequencing data analysis of finger millet.</title>
        <authorList>
            <person name="Hatakeyama M."/>
            <person name="Aluri S."/>
            <person name="Balachadran M.T."/>
            <person name="Sivarajan S.R."/>
            <person name="Poveda L."/>
            <person name="Shimizu-Inatsugi R."/>
            <person name="Schlapbach R."/>
            <person name="Sreeman S.M."/>
            <person name="Shimizu K.K."/>
        </authorList>
    </citation>
    <scope>NUCLEOTIDE SEQUENCE</scope>
</reference>
<keyword evidence="4" id="KW-0677">Repeat</keyword>
<evidence type="ECO:0000256" key="3">
    <source>
        <dbReference type="ARBA" id="ARBA00022679"/>
    </source>
</evidence>
<keyword evidence="2" id="KW-0637">Prenyltransferase</keyword>
<protein>
    <submittedName>
        <fullName evidence="5">Uncharacterized protein</fullName>
    </submittedName>
</protein>
<dbReference type="Proteomes" id="UP001054889">
    <property type="component" value="Unassembled WGS sequence"/>
</dbReference>
<comment type="caution">
    <text evidence="5">The sequence shown here is derived from an EMBL/GenBank/DDBJ whole genome shotgun (WGS) entry which is preliminary data.</text>
</comment>
<gene>
    <name evidence="5" type="primary">gb21448</name>
    <name evidence="5" type="ORF">PR202_gb21448</name>
</gene>
<keyword evidence="6" id="KW-1185">Reference proteome</keyword>
<dbReference type="GO" id="GO:0005953">
    <property type="term" value="C:CAAX-protein geranylgeranyltransferase complex"/>
    <property type="evidence" value="ECO:0007669"/>
    <property type="project" value="TreeGrafter"/>
</dbReference>
<evidence type="ECO:0000313" key="5">
    <source>
        <dbReference type="EMBL" id="GJN32905.1"/>
    </source>
</evidence>
<proteinExistence type="inferred from homology"/>
<dbReference type="GO" id="GO:0005965">
    <property type="term" value="C:protein farnesyltransferase complex"/>
    <property type="evidence" value="ECO:0007669"/>
    <property type="project" value="TreeGrafter"/>
</dbReference>
<accession>A0AAV5FES3</accession>
<dbReference type="PANTHER" id="PTHR11129:SF10">
    <property type="entry name" value="PROTEIN PRENYLYLTRANSFERASE SUPERFAMILY PROTEIN"/>
    <property type="match status" value="1"/>
</dbReference>
<dbReference type="EMBL" id="BQKI01000084">
    <property type="protein sequence ID" value="GJN32905.1"/>
    <property type="molecule type" value="Genomic_DNA"/>
</dbReference>
<evidence type="ECO:0000256" key="1">
    <source>
        <dbReference type="ARBA" id="ARBA00006734"/>
    </source>
</evidence>
<dbReference type="PROSITE" id="PS51147">
    <property type="entry name" value="PFTA"/>
    <property type="match status" value="1"/>
</dbReference>
<dbReference type="AlphaFoldDB" id="A0AAV5FES3"/>